<feature type="compositionally biased region" description="Pro residues" evidence="4">
    <location>
        <begin position="168"/>
        <end position="177"/>
    </location>
</feature>
<dbReference type="EMBL" id="MU070124">
    <property type="protein sequence ID" value="KAF5829709.1"/>
    <property type="molecule type" value="Genomic_DNA"/>
</dbReference>
<sequence length="362" mass="38461">MITAAEKALYNACQDGRLDDAATLIRAGADVNWANPDMDGETPLKAAAEKGRAKVVRLLLESGAAVDKADDDGWTPLLTASSNKHLEVTKLLVDKGADVNKANSKGSTPLDLAKIFGTKDIVQLLQDKAAANESTTAKRTAATSPAAPPSASVSRPRPTGQQATRTAAPPPSAPPSAPVSSARPTGQRKADVFISFRVKEAQNEAVALKRALEAENISTFCSSVDIPEGADWVRTITSALHAAQLVVVLATPTYGSPGTDSFATAEELSFAKRKKKMLYVVPMAEEWEDPTTDVLLGMIQKGGSWPHHAPSAWAWVCKAAPPHRQEMTPAPLRASAALLQRHSWQRSAWKALPECCPHRGAA</sequence>
<proteinExistence type="predicted"/>
<feature type="compositionally biased region" description="Low complexity" evidence="4">
    <location>
        <begin position="134"/>
        <end position="167"/>
    </location>
</feature>
<evidence type="ECO:0000256" key="3">
    <source>
        <dbReference type="PROSITE-ProRule" id="PRU00023"/>
    </source>
</evidence>
<reference evidence="6" key="1">
    <citation type="submission" date="2017-08" db="EMBL/GenBank/DDBJ databases">
        <authorList>
            <person name="Polle J.E."/>
            <person name="Barry K."/>
            <person name="Cushman J."/>
            <person name="Schmutz J."/>
            <person name="Tran D."/>
            <person name="Hathwaick L.T."/>
            <person name="Yim W.C."/>
            <person name="Jenkins J."/>
            <person name="Mckie-Krisberg Z.M."/>
            <person name="Prochnik S."/>
            <person name="Lindquist E."/>
            <person name="Dockter R.B."/>
            <person name="Adam C."/>
            <person name="Molina H."/>
            <person name="Bunkerborg J."/>
            <person name="Jin E."/>
            <person name="Buchheim M."/>
            <person name="Magnuson J."/>
        </authorList>
    </citation>
    <scope>NUCLEOTIDE SEQUENCE</scope>
    <source>
        <strain evidence="6">CCAP 19/18</strain>
    </source>
</reference>
<name>A0ABQ7G529_DUNSA</name>
<dbReference type="InterPro" id="IPR002110">
    <property type="entry name" value="Ankyrin_rpt"/>
</dbReference>
<dbReference type="Gene3D" id="1.25.40.20">
    <property type="entry name" value="Ankyrin repeat-containing domain"/>
    <property type="match status" value="2"/>
</dbReference>
<dbReference type="InterPro" id="IPR035897">
    <property type="entry name" value="Toll_tir_struct_dom_sf"/>
</dbReference>
<dbReference type="SUPFAM" id="SSF48403">
    <property type="entry name" value="Ankyrin repeat"/>
    <property type="match status" value="1"/>
</dbReference>
<evidence type="ECO:0000256" key="4">
    <source>
        <dbReference type="SAM" id="MobiDB-lite"/>
    </source>
</evidence>
<feature type="region of interest" description="Disordered" evidence="4">
    <location>
        <begin position="133"/>
        <end position="186"/>
    </location>
</feature>
<dbReference type="InterPro" id="IPR000157">
    <property type="entry name" value="TIR_dom"/>
</dbReference>
<feature type="domain" description="TIR" evidence="5">
    <location>
        <begin position="192"/>
        <end position="290"/>
    </location>
</feature>
<evidence type="ECO:0000256" key="1">
    <source>
        <dbReference type="ARBA" id="ARBA00022737"/>
    </source>
</evidence>
<dbReference type="PROSITE" id="PS50088">
    <property type="entry name" value="ANK_REPEAT"/>
    <property type="match status" value="2"/>
</dbReference>
<dbReference type="Gene3D" id="3.40.50.10140">
    <property type="entry name" value="Toll/interleukin-1 receptor homology (TIR) domain"/>
    <property type="match status" value="1"/>
</dbReference>
<dbReference type="Proteomes" id="UP000815325">
    <property type="component" value="Unassembled WGS sequence"/>
</dbReference>
<keyword evidence="7" id="KW-1185">Reference proteome</keyword>
<feature type="repeat" description="ANK" evidence="3">
    <location>
        <begin position="72"/>
        <end position="104"/>
    </location>
</feature>
<evidence type="ECO:0000313" key="6">
    <source>
        <dbReference type="EMBL" id="KAF5829709.1"/>
    </source>
</evidence>
<dbReference type="PANTHER" id="PTHR24171">
    <property type="entry name" value="ANKYRIN REPEAT DOMAIN-CONTAINING PROTEIN 39-RELATED"/>
    <property type="match status" value="1"/>
</dbReference>
<feature type="repeat" description="ANK" evidence="3">
    <location>
        <begin position="39"/>
        <end position="71"/>
    </location>
</feature>
<evidence type="ECO:0000313" key="7">
    <source>
        <dbReference type="Proteomes" id="UP000815325"/>
    </source>
</evidence>
<protein>
    <submittedName>
        <fullName evidence="6">Ankyrin repeat-containing domain protein</fullName>
    </submittedName>
</protein>
<accession>A0ABQ7G529</accession>
<dbReference type="InterPro" id="IPR036770">
    <property type="entry name" value="Ankyrin_rpt-contain_sf"/>
</dbReference>
<dbReference type="SUPFAM" id="SSF52200">
    <property type="entry name" value="Toll/Interleukin receptor TIR domain"/>
    <property type="match status" value="1"/>
</dbReference>
<keyword evidence="1" id="KW-0677">Repeat</keyword>
<evidence type="ECO:0000256" key="2">
    <source>
        <dbReference type="ARBA" id="ARBA00023043"/>
    </source>
</evidence>
<evidence type="ECO:0000259" key="5">
    <source>
        <dbReference type="Pfam" id="PF13676"/>
    </source>
</evidence>
<dbReference type="Pfam" id="PF12796">
    <property type="entry name" value="Ank_2"/>
    <property type="match status" value="1"/>
</dbReference>
<dbReference type="PRINTS" id="PR01415">
    <property type="entry name" value="ANKYRIN"/>
</dbReference>
<keyword evidence="2 3" id="KW-0040">ANK repeat</keyword>
<dbReference type="Pfam" id="PF13676">
    <property type="entry name" value="TIR_2"/>
    <property type="match status" value="1"/>
</dbReference>
<comment type="caution">
    <text evidence="6">The sequence shown here is derived from an EMBL/GenBank/DDBJ whole genome shotgun (WGS) entry which is preliminary data.</text>
</comment>
<dbReference type="SMART" id="SM00248">
    <property type="entry name" value="ANK"/>
    <property type="match status" value="4"/>
</dbReference>
<gene>
    <name evidence="6" type="ORF">DUNSADRAFT_15588</name>
</gene>
<dbReference type="PANTHER" id="PTHR24171:SF9">
    <property type="entry name" value="ANKYRIN REPEAT DOMAIN-CONTAINING PROTEIN 39"/>
    <property type="match status" value="1"/>
</dbReference>
<organism evidence="6 7">
    <name type="scientific">Dunaliella salina</name>
    <name type="common">Green alga</name>
    <name type="synonym">Protococcus salinus</name>
    <dbReference type="NCBI Taxonomy" id="3046"/>
    <lineage>
        <taxon>Eukaryota</taxon>
        <taxon>Viridiplantae</taxon>
        <taxon>Chlorophyta</taxon>
        <taxon>core chlorophytes</taxon>
        <taxon>Chlorophyceae</taxon>
        <taxon>CS clade</taxon>
        <taxon>Chlamydomonadales</taxon>
        <taxon>Dunaliellaceae</taxon>
        <taxon>Dunaliella</taxon>
    </lineage>
</organism>
<dbReference type="PROSITE" id="PS50297">
    <property type="entry name" value="ANK_REP_REGION"/>
    <property type="match status" value="2"/>
</dbReference>